<keyword evidence="2" id="KW-1185">Reference proteome</keyword>
<evidence type="ECO:0000313" key="1">
    <source>
        <dbReference type="EMBL" id="MEV5243987.1"/>
    </source>
</evidence>
<organism evidence="1 2">
    <name type="scientific">Streptomyces werraensis</name>
    <dbReference type="NCBI Taxonomy" id="68284"/>
    <lineage>
        <taxon>Bacteria</taxon>
        <taxon>Bacillati</taxon>
        <taxon>Actinomycetota</taxon>
        <taxon>Actinomycetes</taxon>
        <taxon>Kitasatosporales</taxon>
        <taxon>Streptomycetaceae</taxon>
        <taxon>Streptomyces</taxon>
    </lineage>
</organism>
<dbReference type="EMBL" id="JBFATE010000001">
    <property type="protein sequence ID" value="MEV5243987.1"/>
    <property type="molecule type" value="Genomic_DNA"/>
</dbReference>
<proteinExistence type="predicted"/>
<dbReference type="RefSeq" id="WP_364018057.1">
    <property type="nucleotide sequence ID" value="NZ_JBFATD010000001.1"/>
</dbReference>
<protein>
    <submittedName>
        <fullName evidence="1">Uncharacterized protein</fullName>
    </submittedName>
</protein>
<reference evidence="1 2" key="1">
    <citation type="submission" date="2024-06" db="EMBL/GenBank/DDBJ databases">
        <title>The Natural Products Discovery Center: Release of the First 8490 Sequenced Strains for Exploring Actinobacteria Biosynthetic Diversity.</title>
        <authorList>
            <person name="Kalkreuter E."/>
            <person name="Kautsar S.A."/>
            <person name="Yang D."/>
            <person name="Bader C.D."/>
            <person name="Teijaro C.N."/>
            <person name="Fluegel L."/>
            <person name="Davis C.M."/>
            <person name="Simpson J.R."/>
            <person name="Lauterbach L."/>
            <person name="Steele A.D."/>
            <person name="Gui C."/>
            <person name="Meng S."/>
            <person name="Li G."/>
            <person name="Viehrig K."/>
            <person name="Ye F."/>
            <person name="Su P."/>
            <person name="Kiefer A.F."/>
            <person name="Nichols A."/>
            <person name="Cepeda A.J."/>
            <person name="Yan W."/>
            <person name="Fan B."/>
            <person name="Jiang Y."/>
            <person name="Adhikari A."/>
            <person name="Zheng C.-J."/>
            <person name="Schuster L."/>
            <person name="Cowan T.M."/>
            <person name="Smanski M.J."/>
            <person name="Chevrette M.G."/>
            <person name="De Carvalho L.P.S."/>
            <person name="Shen B."/>
        </authorList>
    </citation>
    <scope>NUCLEOTIDE SEQUENCE [LARGE SCALE GENOMIC DNA]</scope>
    <source>
        <strain evidence="1 2">NPDC052768</strain>
    </source>
</reference>
<accession>A0ABV3J744</accession>
<evidence type="ECO:0000313" key="2">
    <source>
        <dbReference type="Proteomes" id="UP001552527"/>
    </source>
</evidence>
<sequence length="43" mass="4587">MREQAPRPSHLFTRVCAVSAFGVLTAGELRRADVRSGSVDAAT</sequence>
<gene>
    <name evidence="1" type="ORF">AB0K95_01720</name>
</gene>
<dbReference type="Proteomes" id="UP001552527">
    <property type="component" value="Unassembled WGS sequence"/>
</dbReference>
<name>A0ABV3J744_9ACTN</name>
<comment type="caution">
    <text evidence="1">The sequence shown here is derived from an EMBL/GenBank/DDBJ whole genome shotgun (WGS) entry which is preliminary data.</text>
</comment>